<dbReference type="InterPro" id="IPR036388">
    <property type="entry name" value="WH-like_DNA-bd_sf"/>
</dbReference>
<dbReference type="InterPro" id="IPR036390">
    <property type="entry name" value="WH_DNA-bd_sf"/>
</dbReference>
<dbReference type="PRINTS" id="PR00039">
    <property type="entry name" value="HTHLYSR"/>
</dbReference>
<evidence type="ECO:0000313" key="6">
    <source>
        <dbReference type="EMBL" id="UOO89702.1"/>
    </source>
</evidence>
<dbReference type="InterPro" id="IPR005119">
    <property type="entry name" value="LysR_subst-bd"/>
</dbReference>
<evidence type="ECO:0000256" key="2">
    <source>
        <dbReference type="ARBA" id="ARBA00023015"/>
    </source>
</evidence>
<dbReference type="SUPFAM" id="SSF46785">
    <property type="entry name" value="Winged helix' DNA-binding domain"/>
    <property type="match status" value="1"/>
</dbReference>
<dbReference type="Gene3D" id="1.10.10.10">
    <property type="entry name" value="Winged helix-like DNA-binding domain superfamily/Winged helix DNA-binding domain"/>
    <property type="match status" value="1"/>
</dbReference>
<keyword evidence="3" id="KW-0238">DNA-binding</keyword>
<comment type="similarity">
    <text evidence="1">Belongs to the LysR transcriptional regulatory family.</text>
</comment>
<sequence length="297" mass="33309">MQERLNNLHAFMVVAREQNITRAATILGISQASLSQIISKMEHQLGIKLLHRTTRSLALTEAGEQFITLIGPAVEEIQRGLNQIIDTKNKPSGTFRIVADDFVIHSLFWPKIQSYLQEFPNIHIDVVSDYGEADISKNHCDAGISRGDLIAKDLETVQISAPVKMVLVGAPKYLEGRDLPQKPKDLVKHVCINQRLPKQGGMLYTWKFVEKKREVKIHVNGRLTFSNMHHVLDAAIAGYGLAYLPSALVADAISVGDLLTMMQDKCVTLPPYFIYFPSRLRESIGFVKLLDVLRHSD</sequence>
<evidence type="ECO:0000259" key="5">
    <source>
        <dbReference type="PROSITE" id="PS50931"/>
    </source>
</evidence>
<dbReference type="Pfam" id="PF03466">
    <property type="entry name" value="LysR_substrate"/>
    <property type="match status" value="1"/>
</dbReference>
<dbReference type="Proteomes" id="UP000832011">
    <property type="component" value="Chromosome"/>
</dbReference>
<protein>
    <submittedName>
        <fullName evidence="6">LysR family transcriptional regulator</fullName>
    </submittedName>
</protein>
<accession>A0ABY4E2E9</accession>
<dbReference type="PANTHER" id="PTHR30537">
    <property type="entry name" value="HTH-TYPE TRANSCRIPTIONAL REGULATOR"/>
    <property type="match status" value="1"/>
</dbReference>
<dbReference type="Gene3D" id="3.40.190.290">
    <property type="match status" value="1"/>
</dbReference>
<keyword evidence="4" id="KW-0804">Transcription</keyword>
<dbReference type="InterPro" id="IPR058163">
    <property type="entry name" value="LysR-type_TF_proteobact-type"/>
</dbReference>
<feature type="domain" description="HTH lysR-type" evidence="5">
    <location>
        <begin position="1"/>
        <end position="60"/>
    </location>
</feature>
<evidence type="ECO:0000256" key="1">
    <source>
        <dbReference type="ARBA" id="ARBA00009437"/>
    </source>
</evidence>
<dbReference type="RefSeq" id="WP_058305584.1">
    <property type="nucleotide sequence ID" value="NZ_CABKVG010000007.1"/>
</dbReference>
<organism evidence="6 7">
    <name type="scientific">Vitreoscilla massiliensis</name>
    <dbReference type="NCBI Taxonomy" id="1689272"/>
    <lineage>
        <taxon>Bacteria</taxon>
        <taxon>Pseudomonadati</taxon>
        <taxon>Pseudomonadota</taxon>
        <taxon>Betaproteobacteria</taxon>
        <taxon>Neisseriales</taxon>
        <taxon>Neisseriaceae</taxon>
        <taxon>Vitreoscilla</taxon>
    </lineage>
</organism>
<keyword evidence="7" id="KW-1185">Reference proteome</keyword>
<dbReference type="EMBL" id="CP091511">
    <property type="protein sequence ID" value="UOO89702.1"/>
    <property type="molecule type" value="Genomic_DNA"/>
</dbReference>
<reference evidence="6 7" key="1">
    <citation type="journal article" date="2022" name="Res Sq">
        <title>Evolution of multicellular longitudinally dividing oral cavity symbionts (Neisseriaceae).</title>
        <authorList>
            <person name="Nyongesa S."/>
            <person name="Weber P."/>
            <person name="Bernet E."/>
            <person name="Pullido F."/>
            <person name="Nieckarz M."/>
            <person name="Delaby M."/>
            <person name="Nieves C."/>
            <person name="Viehboeck T."/>
            <person name="Krause N."/>
            <person name="Rivera-Millot A."/>
            <person name="Nakamura A."/>
            <person name="Vischer N."/>
            <person name="VanNieuwenhze M."/>
            <person name="Brun Y."/>
            <person name="Cava F."/>
            <person name="Bulgheresi S."/>
            <person name="Veyrier F."/>
        </authorList>
    </citation>
    <scope>NUCLEOTIDE SEQUENCE [LARGE SCALE GENOMIC DNA]</scope>
    <source>
        <strain evidence="6 7">SN4</strain>
    </source>
</reference>
<evidence type="ECO:0000256" key="4">
    <source>
        <dbReference type="ARBA" id="ARBA00023163"/>
    </source>
</evidence>
<dbReference type="PROSITE" id="PS50931">
    <property type="entry name" value="HTH_LYSR"/>
    <property type="match status" value="1"/>
</dbReference>
<evidence type="ECO:0000313" key="7">
    <source>
        <dbReference type="Proteomes" id="UP000832011"/>
    </source>
</evidence>
<dbReference type="SUPFAM" id="SSF53850">
    <property type="entry name" value="Periplasmic binding protein-like II"/>
    <property type="match status" value="1"/>
</dbReference>
<keyword evidence="2" id="KW-0805">Transcription regulation</keyword>
<proteinExistence type="inferred from homology"/>
<dbReference type="InterPro" id="IPR000847">
    <property type="entry name" value="LysR_HTH_N"/>
</dbReference>
<dbReference type="Pfam" id="PF00126">
    <property type="entry name" value="HTH_1"/>
    <property type="match status" value="1"/>
</dbReference>
<name>A0ABY4E2E9_9NEIS</name>
<gene>
    <name evidence="6" type="ORF">LVJ82_01555</name>
</gene>
<evidence type="ECO:0000256" key="3">
    <source>
        <dbReference type="ARBA" id="ARBA00023125"/>
    </source>
</evidence>
<dbReference type="PANTHER" id="PTHR30537:SF1">
    <property type="entry name" value="HTH-TYPE TRANSCRIPTIONAL REGULATOR PGRR"/>
    <property type="match status" value="1"/>
</dbReference>